<feature type="non-terminal residue" evidence="1">
    <location>
        <position position="153"/>
    </location>
</feature>
<evidence type="ECO:0000313" key="2">
    <source>
        <dbReference type="Proteomes" id="UP001328107"/>
    </source>
</evidence>
<gene>
    <name evidence="1" type="ORF">PMAYCL1PPCAC_14971</name>
</gene>
<protein>
    <submittedName>
        <fullName evidence="1">Uncharacterized protein</fullName>
    </submittedName>
</protein>
<reference evidence="2" key="1">
    <citation type="submission" date="2022-10" db="EMBL/GenBank/DDBJ databases">
        <title>Genome assembly of Pristionchus species.</title>
        <authorList>
            <person name="Yoshida K."/>
            <person name="Sommer R.J."/>
        </authorList>
    </citation>
    <scope>NUCLEOTIDE SEQUENCE [LARGE SCALE GENOMIC DNA]</scope>
    <source>
        <strain evidence="2">RS5460</strain>
    </source>
</reference>
<comment type="caution">
    <text evidence="1">The sequence shown here is derived from an EMBL/GenBank/DDBJ whole genome shotgun (WGS) entry which is preliminary data.</text>
</comment>
<evidence type="ECO:0000313" key="1">
    <source>
        <dbReference type="EMBL" id="GMR44776.1"/>
    </source>
</evidence>
<dbReference type="EMBL" id="BTRK01000004">
    <property type="protein sequence ID" value="GMR44776.1"/>
    <property type="molecule type" value="Genomic_DNA"/>
</dbReference>
<name>A0AAN5HY37_9BILA</name>
<dbReference type="AlphaFoldDB" id="A0AAN5HY37"/>
<keyword evidence="2" id="KW-1185">Reference proteome</keyword>
<organism evidence="1 2">
    <name type="scientific">Pristionchus mayeri</name>
    <dbReference type="NCBI Taxonomy" id="1317129"/>
    <lineage>
        <taxon>Eukaryota</taxon>
        <taxon>Metazoa</taxon>
        <taxon>Ecdysozoa</taxon>
        <taxon>Nematoda</taxon>
        <taxon>Chromadorea</taxon>
        <taxon>Rhabditida</taxon>
        <taxon>Rhabditina</taxon>
        <taxon>Diplogasteromorpha</taxon>
        <taxon>Diplogasteroidea</taxon>
        <taxon>Neodiplogasteridae</taxon>
        <taxon>Pristionchus</taxon>
    </lineage>
</organism>
<dbReference type="Proteomes" id="UP001328107">
    <property type="component" value="Unassembled WGS sequence"/>
</dbReference>
<sequence>MTIFWSPRESFSTYNSRGALTSKDGEKSVQIASGEALKNGFSNVDSYIVEAARASVLAEPSFRVAGPPTGTRRHPPHLPLSEQRHEFLLAIVDSLDLLRVNPLARSGREVVPFDNKFIWVDFAPLFLEKRFAFILHAWRRKLVAWFVCSGNLL</sequence>
<proteinExistence type="predicted"/>
<accession>A0AAN5HY37</accession>